<feature type="domain" description="C2" evidence="3">
    <location>
        <begin position="1"/>
        <end position="112"/>
    </location>
</feature>
<reference evidence="4 5" key="1">
    <citation type="submission" date="2023-12" db="EMBL/GenBank/DDBJ databases">
        <title>A high-quality genome assembly for Dillenia turbinata (Dilleniales).</title>
        <authorList>
            <person name="Chanderbali A."/>
        </authorList>
    </citation>
    <scope>NUCLEOTIDE SEQUENCE [LARGE SCALE GENOMIC DNA]</scope>
    <source>
        <strain evidence="4">LSX21</strain>
        <tissue evidence="4">Leaf</tissue>
    </source>
</reference>
<keyword evidence="2" id="KW-0732">Signal</keyword>
<protein>
    <submittedName>
        <fullName evidence="4">C2 domain</fullName>
    </submittedName>
</protein>
<dbReference type="EMBL" id="JBAMMX010000012">
    <property type="protein sequence ID" value="KAK6929705.1"/>
    <property type="molecule type" value="Genomic_DNA"/>
</dbReference>
<dbReference type="CDD" id="cd04051">
    <property type="entry name" value="C2_SRC2_like"/>
    <property type="match status" value="1"/>
</dbReference>
<dbReference type="SMART" id="SM00239">
    <property type="entry name" value="C2"/>
    <property type="match status" value="1"/>
</dbReference>
<dbReference type="PANTHER" id="PTHR32246">
    <property type="entry name" value="INGRESSION PROTEIN FIC1"/>
    <property type="match status" value="1"/>
</dbReference>
<evidence type="ECO:0000259" key="3">
    <source>
        <dbReference type="PROSITE" id="PS50004"/>
    </source>
</evidence>
<dbReference type="InterPro" id="IPR044750">
    <property type="entry name" value="C2_SRC2/BAP"/>
</dbReference>
<sequence>MSMLMVPFQLLEINVISAQDLAPVARNMRAYAVAWVHPDRKLLTRVDTYGHTNPTWNDKFVFRVGDEFLKADTSAVMIEIYALHWFRDIHVGTVRILVSNVIPPMDGGSHGHPGMRFVALQVRRRSGRPQGILNIGVALLNSSIRSMPLYTNLSSSAVGYRDLMGEVDPQHHHQQHLLHHHNDKNQKDHGSVKNLRRTKSDLSEHPSTLANRLSPKPARSVLSASDTGATRAAQVEEADSMVNGSDPETKGSTKQRKSQKAKGGSILGSELDMTESVILKIKDTEYGDQIRELAQKKKLGSVLNEESPTRDEPPKEKKNVAFEGRPEVIPYSIPKKQVVAAPHMAGSILSASDVGPSPSEVAMAVAEGRYPIRDPGDSVLGWSLDGSVEGLESKLDRWRSELPPIYDRSEKNSSYHSNHRHRRRHTDGGGLFSCFGNICGVECSIVCGASAPKRKGSGKAHGSPSMCTTVTESYL</sequence>
<name>A0AAN8V8X8_9MAGN</name>
<dbReference type="PANTHER" id="PTHR32246:SF143">
    <property type="entry name" value="CALCIUM-DEPENDENT LIPID-BINDING (CALB DOMAIN) FAMILY PROTEIN"/>
    <property type="match status" value="1"/>
</dbReference>
<dbReference type="Gene3D" id="2.60.40.150">
    <property type="entry name" value="C2 domain"/>
    <property type="match status" value="1"/>
</dbReference>
<gene>
    <name evidence="4" type="ORF">RJ641_003799</name>
</gene>
<evidence type="ECO:0000256" key="2">
    <source>
        <dbReference type="SAM" id="SignalP"/>
    </source>
</evidence>
<organism evidence="4 5">
    <name type="scientific">Dillenia turbinata</name>
    <dbReference type="NCBI Taxonomy" id="194707"/>
    <lineage>
        <taxon>Eukaryota</taxon>
        <taxon>Viridiplantae</taxon>
        <taxon>Streptophyta</taxon>
        <taxon>Embryophyta</taxon>
        <taxon>Tracheophyta</taxon>
        <taxon>Spermatophyta</taxon>
        <taxon>Magnoliopsida</taxon>
        <taxon>eudicotyledons</taxon>
        <taxon>Gunneridae</taxon>
        <taxon>Pentapetalae</taxon>
        <taxon>Dilleniales</taxon>
        <taxon>Dilleniaceae</taxon>
        <taxon>Dillenia</taxon>
    </lineage>
</organism>
<dbReference type="GO" id="GO:0006952">
    <property type="term" value="P:defense response"/>
    <property type="evidence" value="ECO:0007669"/>
    <property type="project" value="InterPro"/>
</dbReference>
<dbReference type="Pfam" id="PF00168">
    <property type="entry name" value="C2"/>
    <property type="match status" value="1"/>
</dbReference>
<feature type="compositionally biased region" description="Polar residues" evidence="1">
    <location>
        <begin position="465"/>
        <end position="475"/>
    </location>
</feature>
<dbReference type="AlphaFoldDB" id="A0AAN8V8X8"/>
<dbReference type="SUPFAM" id="SSF49562">
    <property type="entry name" value="C2 domain (Calcium/lipid-binding domain, CaLB)"/>
    <property type="match status" value="1"/>
</dbReference>
<keyword evidence="5" id="KW-1185">Reference proteome</keyword>
<feature type="region of interest" description="Disordered" evidence="1">
    <location>
        <begin position="169"/>
        <end position="268"/>
    </location>
</feature>
<dbReference type="InterPro" id="IPR000008">
    <property type="entry name" value="C2_dom"/>
</dbReference>
<feature type="compositionally biased region" description="Basic residues" evidence="1">
    <location>
        <begin position="172"/>
        <end position="182"/>
    </location>
</feature>
<evidence type="ECO:0000256" key="1">
    <source>
        <dbReference type="SAM" id="MobiDB-lite"/>
    </source>
</evidence>
<feature type="chain" id="PRO_5042871651" evidence="2">
    <location>
        <begin position="19"/>
        <end position="475"/>
    </location>
</feature>
<evidence type="ECO:0000313" key="4">
    <source>
        <dbReference type="EMBL" id="KAK6929705.1"/>
    </source>
</evidence>
<evidence type="ECO:0000313" key="5">
    <source>
        <dbReference type="Proteomes" id="UP001370490"/>
    </source>
</evidence>
<accession>A0AAN8V8X8</accession>
<feature type="region of interest" description="Disordered" evidence="1">
    <location>
        <begin position="453"/>
        <end position="475"/>
    </location>
</feature>
<dbReference type="Proteomes" id="UP001370490">
    <property type="component" value="Unassembled WGS sequence"/>
</dbReference>
<comment type="caution">
    <text evidence="4">The sequence shown here is derived from an EMBL/GenBank/DDBJ whole genome shotgun (WGS) entry which is preliminary data.</text>
</comment>
<proteinExistence type="predicted"/>
<feature type="signal peptide" evidence="2">
    <location>
        <begin position="1"/>
        <end position="18"/>
    </location>
</feature>
<dbReference type="PROSITE" id="PS50004">
    <property type="entry name" value="C2"/>
    <property type="match status" value="1"/>
</dbReference>
<dbReference type="InterPro" id="IPR035892">
    <property type="entry name" value="C2_domain_sf"/>
</dbReference>